<feature type="domain" description="Protein kinase" evidence="22">
    <location>
        <begin position="465"/>
        <end position="699"/>
    </location>
</feature>
<dbReference type="Pfam" id="PF01453">
    <property type="entry name" value="B_lectin"/>
    <property type="match status" value="1"/>
</dbReference>
<dbReference type="EMBL" id="WHWC01000018">
    <property type="protein sequence ID" value="KAG8364584.1"/>
    <property type="molecule type" value="Genomic_DNA"/>
</dbReference>
<protein>
    <recommendedName>
        <fullName evidence="19">Receptor-like serine/threonine-protein kinase</fullName>
        <ecNumber evidence="19">2.7.11.1</ecNumber>
    </recommendedName>
</protein>
<dbReference type="Pfam" id="PF00069">
    <property type="entry name" value="Pkinase"/>
    <property type="match status" value="1"/>
</dbReference>
<evidence type="ECO:0000256" key="4">
    <source>
        <dbReference type="ARBA" id="ARBA00022553"/>
    </source>
</evidence>
<evidence type="ECO:0000256" key="19">
    <source>
        <dbReference type="PIRNR" id="PIRNR000641"/>
    </source>
</evidence>
<evidence type="ECO:0000259" key="22">
    <source>
        <dbReference type="PROSITE" id="PS50011"/>
    </source>
</evidence>
<evidence type="ECO:0000256" key="14">
    <source>
        <dbReference type="ARBA" id="ARBA00023157"/>
    </source>
</evidence>
<dbReference type="InterPro" id="IPR001480">
    <property type="entry name" value="Bulb-type_lectin_dom"/>
</dbReference>
<dbReference type="GO" id="GO:0016020">
    <property type="term" value="C:membrane"/>
    <property type="evidence" value="ECO:0007669"/>
    <property type="project" value="UniProtKB-SubCell"/>
</dbReference>
<dbReference type="SMART" id="SM00108">
    <property type="entry name" value="B_lectin"/>
    <property type="match status" value="1"/>
</dbReference>
<dbReference type="InterPro" id="IPR036426">
    <property type="entry name" value="Bulb-type_lectin_dom_sf"/>
</dbReference>
<evidence type="ECO:0000256" key="9">
    <source>
        <dbReference type="ARBA" id="ARBA00022741"/>
    </source>
</evidence>
<feature type="domain" description="Apple" evidence="24">
    <location>
        <begin position="307"/>
        <end position="390"/>
    </location>
</feature>
<keyword evidence="12 21" id="KW-1133">Transmembrane helix</keyword>
<dbReference type="PIRSF" id="PIRSF000641">
    <property type="entry name" value="SRK"/>
    <property type="match status" value="1"/>
</dbReference>
<dbReference type="EC" id="2.7.11.1" evidence="19"/>
<dbReference type="PROSITE" id="PS50948">
    <property type="entry name" value="PAN"/>
    <property type="match status" value="1"/>
</dbReference>
<dbReference type="Proteomes" id="UP000826271">
    <property type="component" value="Unassembled WGS sequence"/>
</dbReference>
<keyword evidence="2 19" id="KW-0723">Serine/threonine-protein kinase</keyword>
<evidence type="ECO:0000256" key="5">
    <source>
        <dbReference type="ARBA" id="ARBA00022679"/>
    </source>
</evidence>
<keyword evidence="13 21" id="KW-0472">Membrane</keyword>
<proteinExistence type="inferred from homology"/>
<feature type="transmembrane region" description="Helical" evidence="21">
    <location>
        <begin position="411"/>
        <end position="432"/>
    </location>
</feature>
<evidence type="ECO:0000256" key="3">
    <source>
        <dbReference type="ARBA" id="ARBA00022536"/>
    </source>
</evidence>
<name>A0AAV6W3Y9_9LAMI</name>
<dbReference type="PROSITE" id="PS00108">
    <property type="entry name" value="PROTEIN_KINASE_ST"/>
    <property type="match status" value="1"/>
</dbReference>
<reference evidence="25" key="1">
    <citation type="submission" date="2019-10" db="EMBL/GenBank/DDBJ databases">
        <authorList>
            <person name="Zhang R."/>
            <person name="Pan Y."/>
            <person name="Wang J."/>
            <person name="Ma R."/>
            <person name="Yu S."/>
        </authorList>
    </citation>
    <scope>NUCLEOTIDE SEQUENCE</scope>
    <source>
        <strain evidence="25">LA-IB0</strain>
        <tissue evidence="25">Leaf</tissue>
    </source>
</reference>
<keyword evidence="15" id="KW-0675">Receptor</keyword>
<dbReference type="CDD" id="cd00028">
    <property type="entry name" value="B_lectin"/>
    <property type="match status" value="1"/>
</dbReference>
<evidence type="ECO:0000256" key="2">
    <source>
        <dbReference type="ARBA" id="ARBA00022527"/>
    </source>
</evidence>
<feature type="transmembrane region" description="Helical" evidence="21">
    <location>
        <begin position="6"/>
        <end position="23"/>
    </location>
</feature>
<keyword evidence="14" id="KW-1015">Disulfide bond</keyword>
<keyword evidence="7" id="KW-0732">Signal</keyword>
<dbReference type="PANTHER" id="PTHR47976">
    <property type="entry name" value="G-TYPE LECTIN S-RECEPTOR-LIKE SERINE/THREONINE-PROTEIN KINASE SD2-5"/>
    <property type="match status" value="1"/>
</dbReference>
<keyword evidence="10 19" id="KW-0418">Kinase</keyword>
<dbReference type="Gene3D" id="2.90.10.30">
    <property type="match status" value="1"/>
</dbReference>
<evidence type="ECO:0000256" key="18">
    <source>
        <dbReference type="ARBA" id="ARBA00048679"/>
    </source>
</evidence>
<keyword evidence="16" id="KW-0325">Glycoprotein</keyword>
<dbReference type="InterPro" id="IPR000719">
    <property type="entry name" value="Prot_kinase_dom"/>
</dbReference>
<dbReference type="InterPro" id="IPR008271">
    <property type="entry name" value="Ser/Thr_kinase_AS"/>
</dbReference>
<evidence type="ECO:0000256" key="15">
    <source>
        <dbReference type="ARBA" id="ARBA00023170"/>
    </source>
</evidence>
<organism evidence="25 26">
    <name type="scientific">Buddleja alternifolia</name>
    <dbReference type="NCBI Taxonomy" id="168488"/>
    <lineage>
        <taxon>Eukaryota</taxon>
        <taxon>Viridiplantae</taxon>
        <taxon>Streptophyta</taxon>
        <taxon>Embryophyta</taxon>
        <taxon>Tracheophyta</taxon>
        <taxon>Spermatophyta</taxon>
        <taxon>Magnoliopsida</taxon>
        <taxon>eudicotyledons</taxon>
        <taxon>Gunneridae</taxon>
        <taxon>Pentapetalae</taxon>
        <taxon>asterids</taxon>
        <taxon>lamiids</taxon>
        <taxon>Lamiales</taxon>
        <taxon>Scrophulariaceae</taxon>
        <taxon>Buddlejeae</taxon>
        <taxon>Buddleja</taxon>
    </lineage>
</organism>
<dbReference type="PROSITE" id="PS50927">
    <property type="entry name" value="BULB_LECTIN"/>
    <property type="match status" value="1"/>
</dbReference>
<comment type="catalytic activity">
    <reaction evidence="17 19">
        <text>L-threonyl-[protein] + ATP = O-phospho-L-threonyl-[protein] + ADP + H(+)</text>
        <dbReference type="Rhea" id="RHEA:46608"/>
        <dbReference type="Rhea" id="RHEA-COMP:11060"/>
        <dbReference type="Rhea" id="RHEA-COMP:11605"/>
        <dbReference type="ChEBI" id="CHEBI:15378"/>
        <dbReference type="ChEBI" id="CHEBI:30013"/>
        <dbReference type="ChEBI" id="CHEBI:30616"/>
        <dbReference type="ChEBI" id="CHEBI:61977"/>
        <dbReference type="ChEBI" id="CHEBI:456216"/>
        <dbReference type="EC" id="2.7.11.1"/>
    </reaction>
</comment>
<evidence type="ECO:0000256" key="13">
    <source>
        <dbReference type="ARBA" id="ARBA00023136"/>
    </source>
</evidence>
<dbReference type="Gene3D" id="1.10.510.10">
    <property type="entry name" value="Transferase(Phosphotransferase) domain 1"/>
    <property type="match status" value="1"/>
</dbReference>
<keyword evidence="9 19" id="KW-0547">Nucleotide-binding</keyword>
<dbReference type="InterPro" id="IPR024171">
    <property type="entry name" value="SRK-like_kinase"/>
</dbReference>
<evidence type="ECO:0000256" key="1">
    <source>
        <dbReference type="ARBA" id="ARBA00004479"/>
    </source>
</evidence>
<dbReference type="SUPFAM" id="SSF56112">
    <property type="entry name" value="Protein kinase-like (PK-like)"/>
    <property type="match status" value="1"/>
</dbReference>
<dbReference type="FunFam" id="3.30.200.20:FF:000178">
    <property type="entry name" value="serine/threonine-protein kinase PBS1-like"/>
    <property type="match status" value="1"/>
</dbReference>
<evidence type="ECO:0000313" key="25">
    <source>
        <dbReference type="EMBL" id="KAG8364584.1"/>
    </source>
</evidence>
<evidence type="ECO:0000256" key="8">
    <source>
        <dbReference type="ARBA" id="ARBA00022734"/>
    </source>
</evidence>
<dbReference type="InterPro" id="IPR011009">
    <property type="entry name" value="Kinase-like_dom_sf"/>
</dbReference>
<dbReference type="FunFam" id="1.10.510.10:FF:000248">
    <property type="entry name" value="S-receptor-like kinase 5"/>
    <property type="match status" value="1"/>
</dbReference>
<keyword evidence="3" id="KW-0245">EGF-like domain</keyword>
<dbReference type="PANTHER" id="PTHR47976:SF30">
    <property type="entry name" value="RECEPTOR-LIKE SERINE_THREONINE-PROTEIN KINASE"/>
    <property type="match status" value="1"/>
</dbReference>
<evidence type="ECO:0000256" key="7">
    <source>
        <dbReference type="ARBA" id="ARBA00022729"/>
    </source>
</evidence>
<evidence type="ECO:0000256" key="20">
    <source>
        <dbReference type="PROSITE-ProRule" id="PRU10141"/>
    </source>
</evidence>
<dbReference type="PROSITE" id="PS00107">
    <property type="entry name" value="PROTEIN_KINASE_ATP"/>
    <property type="match status" value="1"/>
</dbReference>
<dbReference type="GO" id="GO:0004674">
    <property type="term" value="F:protein serine/threonine kinase activity"/>
    <property type="evidence" value="ECO:0007669"/>
    <property type="project" value="UniProtKB-KW"/>
</dbReference>
<evidence type="ECO:0000313" key="26">
    <source>
        <dbReference type="Proteomes" id="UP000826271"/>
    </source>
</evidence>
<dbReference type="SUPFAM" id="SSF51110">
    <property type="entry name" value="alpha-D-mannose-specific plant lectins"/>
    <property type="match status" value="1"/>
</dbReference>
<evidence type="ECO:0000256" key="17">
    <source>
        <dbReference type="ARBA" id="ARBA00047899"/>
    </source>
</evidence>
<evidence type="ECO:0000259" key="23">
    <source>
        <dbReference type="PROSITE" id="PS50927"/>
    </source>
</evidence>
<evidence type="ECO:0000256" key="10">
    <source>
        <dbReference type="ARBA" id="ARBA00022777"/>
    </source>
</evidence>
<evidence type="ECO:0000256" key="11">
    <source>
        <dbReference type="ARBA" id="ARBA00022840"/>
    </source>
</evidence>
<keyword evidence="5 19" id="KW-0808">Transferase</keyword>
<evidence type="ECO:0000256" key="6">
    <source>
        <dbReference type="ARBA" id="ARBA00022692"/>
    </source>
</evidence>
<gene>
    <name evidence="25" type="ORF">BUALT_Bualt18G0012500</name>
</gene>
<comment type="catalytic activity">
    <reaction evidence="18 19">
        <text>L-seryl-[protein] + ATP = O-phospho-L-seryl-[protein] + ADP + H(+)</text>
        <dbReference type="Rhea" id="RHEA:17989"/>
        <dbReference type="Rhea" id="RHEA-COMP:9863"/>
        <dbReference type="Rhea" id="RHEA-COMP:11604"/>
        <dbReference type="ChEBI" id="CHEBI:15378"/>
        <dbReference type="ChEBI" id="CHEBI:29999"/>
        <dbReference type="ChEBI" id="CHEBI:30616"/>
        <dbReference type="ChEBI" id="CHEBI:83421"/>
        <dbReference type="ChEBI" id="CHEBI:456216"/>
        <dbReference type="EC" id="2.7.11.1"/>
    </reaction>
</comment>
<accession>A0AAV6W3Y9</accession>
<keyword evidence="6 21" id="KW-0812">Transmembrane</keyword>
<keyword evidence="4" id="KW-0597">Phosphoprotein</keyword>
<sequence>MSPYLNYNIFFFLFTIALFFSCLSQYRISSSQLYDEYATANLSTSWINNGFERIYYDNGSIFTLKPILYGSKSNYGCGFYCNGTCKTYLFAVFIVRGDVMTPEAVWSANRNNPVRENATLELTSQGDLVLRDYDGSFVWSTSTAGMSVAAMNLTELGNLVLYDANKSVVWQSFDHPTDVLVPGQILVSGKSLTSSVSETNWSDEGGLYTLSMTSEGLVASIRSDPPQYMKLGFDGHLRIFAWVENWVEINDIFAKDGMGLCHYPMACGKYGICSYGQCSCPGTQENFRQIIDRQPNLGCSQVAPLTCDSSIDHSFLNLENVTYFGFIADIIGIDMNTCKEACLRNCSCKAAIWRHESNRINGECYLPSQVFSFMNTNEHTFSASIKVQIAPNSDKGKKQQKKKWRLLRSKVGTIAGIFCAFIIIGTIVSIWVRKKTTEEIEENYLDHIPGMPTRFSYQELEIATNIFVNKLGEGGFGSVFDGFLKDGTRIAVKCLDGIGHMIKKSFVAEVETIGLIHHVNLVKLIGFCAENSHRLLVYEYICNGSLDKWIYSSSRDTSLEWSSRRKIILDIAKGLSYLHEDCRQKIIHLDIKPQNILLDENYNAKITDFGLSKLIDRNQSRVVTTMRGTPGYLAPEWLSAVITEKVDVYSFGVVVLEILCGRKNFEQAKPEEEMHLLSLFKKKAEEGRLSDLIEDMEMK</sequence>
<feature type="domain" description="Bulb-type lectin" evidence="23">
    <location>
        <begin position="52"/>
        <end position="174"/>
    </location>
</feature>
<dbReference type="Gene3D" id="3.30.200.20">
    <property type="entry name" value="Phosphorylase Kinase, domain 1"/>
    <property type="match status" value="1"/>
</dbReference>
<dbReference type="Pfam" id="PF08276">
    <property type="entry name" value="PAN_2"/>
    <property type="match status" value="1"/>
</dbReference>
<feature type="binding site" evidence="20">
    <location>
        <position position="504"/>
    </location>
    <ligand>
        <name>ATP</name>
        <dbReference type="ChEBI" id="CHEBI:30616"/>
    </ligand>
</feature>
<evidence type="ECO:0000256" key="21">
    <source>
        <dbReference type="SAM" id="Phobius"/>
    </source>
</evidence>
<dbReference type="InterPro" id="IPR003609">
    <property type="entry name" value="Pan_app"/>
</dbReference>
<comment type="caution">
    <text evidence="25">The sequence shown here is derived from an EMBL/GenBank/DDBJ whole genome shotgun (WGS) entry which is preliminary data.</text>
</comment>
<evidence type="ECO:0000256" key="16">
    <source>
        <dbReference type="ARBA" id="ARBA00023180"/>
    </source>
</evidence>
<keyword evidence="8" id="KW-0430">Lectin</keyword>
<dbReference type="FunFam" id="2.90.10.30:FF:000003">
    <property type="entry name" value="Os04g0303100 protein"/>
    <property type="match status" value="1"/>
</dbReference>
<evidence type="ECO:0000259" key="24">
    <source>
        <dbReference type="PROSITE" id="PS50948"/>
    </source>
</evidence>
<dbReference type="GO" id="GO:0005524">
    <property type="term" value="F:ATP binding"/>
    <property type="evidence" value="ECO:0007669"/>
    <property type="project" value="UniProtKB-UniRule"/>
</dbReference>
<comment type="subcellular location">
    <subcellularLocation>
        <location evidence="1">Membrane</location>
        <topology evidence="1">Single-pass type I membrane protein</topology>
    </subcellularLocation>
</comment>
<dbReference type="CDD" id="cd01098">
    <property type="entry name" value="PAN_AP_plant"/>
    <property type="match status" value="1"/>
</dbReference>
<dbReference type="SMART" id="SM00220">
    <property type="entry name" value="S_TKc"/>
    <property type="match status" value="1"/>
</dbReference>
<dbReference type="GO" id="GO:0030246">
    <property type="term" value="F:carbohydrate binding"/>
    <property type="evidence" value="ECO:0007669"/>
    <property type="project" value="UniProtKB-KW"/>
</dbReference>
<comment type="similarity">
    <text evidence="19">Belongs to the protein kinase superfamily. Ser/Thr protein kinase family.</text>
</comment>
<keyword evidence="11 19" id="KW-0067">ATP-binding</keyword>
<dbReference type="InterPro" id="IPR017441">
    <property type="entry name" value="Protein_kinase_ATP_BS"/>
</dbReference>
<dbReference type="AlphaFoldDB" id="A0AAV6W3Y9"/>
<dbReference type="FunFam" id="2.90.10.10:FF:000039">
    <property type="entry name" value="G-type lectin S-receptor-like serine/threonine-protein kinase SD2-5"/>
    <property type="match status" value="1"/>
</dbReference>
<dbReference type="PROSITE" id="PS50011">
    <property type="entry name" value="PROTEIN_KINASE_DOM"/>
    <property type="match status" value="1"/>
</dbReference>
<evidence type="ECO:0000256" key="12">
    <source>
        <dbReference type="ARBA" id="ARBA00022989"/>
    </source>
</evidence>
<keyword evidence="26" id="KW-1185">Reference proteome</keyword>
<dbReference type="InterPro" id="IPR051343">
    <property type="entry name" value="G-type_lectin_kinases/EP1-like"/>
</dbReference>